<sequence>MELIMNIHITINLALKFAFISTIVTIALWWCFHIIIRRRGRNNHNIDEHEAPSTPTINFVSMQPSLEDG</sequence>
<evidence type="ECO:0000313" key="2">
    <source>
        <dbReference type="EMBL" id="KAH0775681.1"/>
    </source>
</evidence>
<evidence type="ECO:0000256" key="1">
    <source>
        <dbReference type="SAM" id="Phobius"/>
    </source>
</evidence>
<comment type="caution">
    <text evidence="2">The sequence shown here is derived from an EMBL/GenBank/DDBJ whole genome shotgun (WGS) entry which is preliminary data.</text>
</comment>
<feature type="transmembrane region" description="Helical" evidence="1">
    <location>
        <begin position="13"/>
        <end position="36"/>
    </location>
</feature>
<protein>
    <submittedName>
        <fullName evidence="2">Uncharacterized protein</fullName>
    </submittedName>
</protein>
<dbReference type="Proteomes" id="UP000826656">
    <property type="component" value="Unassembled WGS sequence"/>
</dbReference>
<accession>A0ABQ7W5X5</accession>
<dbReference type="EMBL" id="JAIVGD010000003">
    <property type="protein sequence ID" value="KAH0775681.1"/>
    <property type="molecule type" value="Genomic_DNA"/>
</dbReference>
<keyword evidence="1" id="KW-0472">Membrane</keyword>
<keyword evidence="1" id="KW-0812">Transmembrane</keyword>
<name>A0ABQ7W5X5_SOLTU</name>
<gene>
    <name evidence="2" type="ORF">KY290_007092</name>
</gene>
<evidence type="ECO:0000313" key="3">
    <source>
        <dbReference type="Proteomes" id="UP000826656"/>
    </source>
</evidence>
<reference evidence="2 3" key="1">
    <citation type="journal article" date="2021" name="bioRxiv">
        <title>Chromosome-scale and haplotype-resolved genome assembly of a tetraploid potato cultivar.</title>
        <authorList>
            <person name="Sun H."/>
            <person name="Jiao W.-B."/>
            <person name="Krause K."/>
            <person name="Campoy J.A."/>
            <person name="Goel M."/>
            <person name="Folz-Donahue K."/>
            <person name="Kukat C."/>
            <person name="Huettel B."/>
            <person name="Schneeberger K."/>
        </authorList>
    </citation>
    <scope>NUCLEOTIDE SEQUENCE [LARGE SCALE GENOMIC DNA]</scope>
    <source>
        <strain evidence="2">SolTubOtavaFocal</strain>
        <tissue evidence="2">Leaves</tissue>
    </source>
</reference>
<proteinExistence type="predicted"/>
<keyword evidence="1" id="KW-1133">Transmembrane helix</keyword>
<organism evidence="2 3">
    <name type="scientific">Solanum tuberosum</name>
    <name type="common">Potato</name>
    <dbReference type="NCBI Taxonomy" id="4113"/>
    <lineage>
        <taxon>Eukaryota</taxon>
        <taxon>Viridiplantae</taxon>
        <taxon>Streptophyta</taxon>
        <taxon>Embryophyta</taxon>
        <taxon>Tracheophyta</taxon>
        <taxon>Spermatophyta</taxon>
        <taxon>Magnoliopsida</taxon>
        <taxon>eudicotyledons</taxon>
        <taxon>Gunneridae</taxon>
        <taxon>Pentapetalae</taxon>
        <taxon>asterids</taxon>
        <taxon>lamiids</taxon>
        <taxon>Solanales</taxon>
        <taxon>Solanaceae</taxon>
        <taxon>Solanoideae</taxon>
        <taxon>Solaneae</taxon>
        <taxon>Solanum</taxon>
    </lineage>
</organism>
<keyword evidence="3" id="KW-1185">Reference proteome</keyword>